<evidence type="ECO:0000256" key="1">
    <source>
        <dbReference type="SAM" id="Phobius"/>
    </source>
</evidence>
<dbReference type="SUPFAM" id="SSF53756">
    <property type="entry name" value="UDP-Glycosyltransferase/glycogen phosphorylase"/>
    <property type="match status" value="1"/>
</dbReference>
<dbReference type="OrthoDB" id="9811902at2"/>
<dbReference type="Proteomes" id="UP000236592">
    <property type="component" value="Chromosome"/>
</dbReference>
<keyword evidence="1" id="KW-1133">Transmembrane helix</keyword>
<keyword evidence="3" id="KW-1185">Reference proteome</keyword>
<evidence type="ECO:0000313" key="3">
    <source>
        <dbReference type="Proteomes" id="UP000236592"/>
    </source>
</evidence>
<dbReference type="KEGG" id="taj:C1A40_10340"/>
<dbReference type="EMBL" id="CP025938">
    <property type="protein sequence ID" value="AUS05834.1"/>
    <property type="molecule type" value="Genomic_DNA"/>
</dbReference>
<name>A0A2I7SJ07_9FLAO</name>
<organism evidence="2 3">
    <name type="scientific">Pseudotamlana carrageenivorans</name>
    <dbReference type="NCBI Taxonomy" id="2069432"/>
    <lineage>
        <taxon>Bacteria</taxon>
        <taxon>Pseudomonadati</taxon>
        <taxon>Bacteroidota</taxon>
        <taxon>Flavobacteriia</taxon>
        <taxon>Flavobacteriales</taxon>
        <taxon>Flavobacteriaceae</taxon>
        <taxon>Pseudotamlana</taxon>
    </lineage>
</organism>
<dbReference type="Gene3D" id="3.40.50.2000">
    <property type="entry name" value="Glycogen Phosphorylase B"/>
    <property type="match status" value="1"/>
</dbReference>
<keyword evidence="1" id="KW-0472">Membrane</keyword>
<dbReference type="Pfam" id="PF13692">
    <property type="entry name" value="Glyco_trans_1_4"/>
    <property type="match status" value="1"/>
</dbReference>
<gene>
    <name evidence="2" type="ORF">C1A40_10340</name>
</gene>
<feature type="transmembrane region" description="Helical" evidence="1">
    <location>
        <begin position="116"/>
        <end position="136"/>
    </location>
</feature>
<proteinExistence type="predicted"/>
<evidence type="ECO:0000313" key="2">
    <source>
        <dbReference type="EMBL" id="AUS05834.1"/>
    </source>
</evidence>
<reference evidence="3" key="1">
    <citation type="submission" date="2018-01" db="EMBL/GenBank/DDBJ databases">
        <title>Complete genome of Tamlana sp. UJ94.</title>
        <authorList>
            <person name="Jung J."/>
            <person name="Chung D."/>
            <person name="Bae S.S."/>
            <person name="Baek K."/>
        </authorList>
    </citation>
    <scope>NUCLEOTIDE SEQUENCE [LARGE SCALE GENOMIC DNA]</scope>
    <source>
        <strain evidence="3">UJ94</strain>
    </source>
</reference>
<protein>
    <recommendedName>
        <fullName evidence="4">Glycosyl transferase family 1 domain-containing protein</fullName>
    </recommendedName>
</protein>
<feature type="transmembrane region" description="Helical" evidence="1">
    <location>
        <begin position="79"/>
        <end position="104"/>
    </location>
</feature>
<dbReference type="AlphaFoldDB" id="A0A2I7SJ07"/>
<dbReference type="RefSeq" id="WP_102995834.1">
    <property type="nucleotide sequence ID" value="NZ_CP025938.1"/>
</dbReference>
<sequence>MIDNKEYILYLGNFLNEKIVGERKLPTNNPAGSNRMNRIAQALTKHYTPIIVSPGVSFRIKFNKKKTIYNKILTHNKGVIIFFAKALAIPYWGLIHSYFSYFNLVIRLTYRTKLKYIIIYNFDPQLAFIVFVLRLIKPKLKIINNIEDISMPNFNDFKKTSEDRPLQQIIFYLCMKFIAKLSSCYIIPTKRFKKFLPKNKSTLVVTGCIKVNKNISNQTSNKLIVLFSGKIAIEHGIDIFIKALDLLVFQNKYKDKFTFLITGGGHKATWLKEQVNNLKPHLDITYFGFVSNQEYVDLLNKTQVCVALQKETGRHSNFKTPSKVYEYLGNSKLVIATNVGDLAALPQGLMTICDPLTAENLIQDLISLTKIKKLEEKQKQIGLFAYKNYDLVNVGDKINLLISNKI</sequence>
<accession>A0A2I7SJ07</accession>
<keyword evidence="1" id="KW-0812">Transmembrane</keyword>
<evidence type="ECO:0008006" key="4">
    <source>
        <dbReference type="Google" id="ProtNLM"/>
    </source>
</evidence>